<sequence length="553" mass="59848">MDRHEALRRIDATLKARGFKETGPGFADYEGSIPVHGTPVDITLSIPDVRFAAKPVLTLKDRSQIPLDTLAHIETGNGICYASGAGLPVDLYEPGPAILRVLEEAKRTLELSFKGRAVREIIDEFQQYWYSELGVRCLVPKTPSAAVKKASLFIAKLGDKPQFMCLADKADLRGYNSLALGLAQIWSVDAPIGPAAGIRAPNTLAELQRWFAGQAGLGKSRWNAAFSALSEGQNLFVAAPNAFVGLRLERPKDLEAGIKRGSIRKQAVPKLLAARSAAIKLERFSGAWCSIEDITARNSVEQNTLKGKSIALVGCGTIGSHLARMLVQSGAGIGAHLSIFDNQYLSEGNIGRHLLGFADIGKRKAFALKAELERFHPQVQVNAYVEDATAMWELLATHDLIIDATGDWNVQSVLNEQFLENVDANVSALLHTWVFMNGAGAQSFLNVRDDLACFRCLKPQFDGPWRYPAGDEKDELNLQPASCGDGAFIPFSVDASCMAASLANRAALDLAGGKAGQRLRTVQVDPERGRYHKPVSPKPVPQCPACGPRRSAA</sequence>
<accession>T0H5U0</accession>
<organism evidence="4 5">
    <name type="scientific">Sphingobium lactosutens DS20</name>
    <dbReference type="NCBI Taxonomy" id="1331060"/>
    <lineage>
        <taxon>Bacteria</taxon>
        <taxon>Pseudomonadati</taxon>
        <taxon>Pseudomonadota</taxon>
        <taxon>Alphaproteobacteria</taxon>
        <taxon>Sphingomonadales</taxon>
        <taxon>Sphingomonadaceae</taxon>
        <taxon>Sphingobium</taxon>
    </lineage>
</organism>
<protein>
    <submittedName>
        <fullName evidence="4">Uncharacterized protein</fullName>
    </submittedName>
</protein>
<dbReference type="Proteomes" id="UP000015531">
    <property type="component" value="Unassembled WGS sequence"/>
</dbReference>
<evidence type="ECO:0000313" key="5">
    <source>
        <dbReference type="Proteomes" id="UP000015531"/>
    </source>
</evidence>
<feature type="domain" description="THIF-type NAD/FAD binding fold" evidence="2">
    <location>
        <begin position="301"/>
        <end position="472"/>
    </location>
</feature>
<dbReference type="InterPro" id="IPR032701">
    <property type="entry name" value="Prok-E2_B_dom"/>
</dbReference>
<feature type="region of interest" description="Disordered" evidence="1">
    <location>
        <begin position="526"/>
        <end position="553"/>
    </location>
</feature>
<dbReference type="SUPFAM" id="SSF69572">
    <property type="entry name" value="Activating enzymes of the ubiquitin-like proteins"/>
    <property type="match status" value="1"/>
</dbReference>
<dbReference type="PATRIC" id="fig|1331060.3.peg.4150"/>
<keyword evidence="5" id="KW-1185">Reference proteome</keyword>
<evidence type="ECO:0000313" key="4">
    <source>
        <dbReference type="EMBL" id="EQB11701.1"/>
    </source>
</evidence>
<dbReference type="GO" id="GO:0061504">
    <property type="term" value="P:cyclic threonylcarbamoyladenosine biosynthetic process"/>
    <property type="evidence" value="ECO:0007669"/>
    <property type="project" value="TreeGrafter"/>
</dbReference>
<dbReference type="AlphaFoldDB" id="T0H5U0"/>
<dbReference type="Pfam" id="PF00899">
    <property type="entry name" value="ThiF"/>
    <property type="match status" value="1"/>
</dbReference>
<dbReference type="InterPro" id="IPR045886">
    <property type="entry name" value="ThiF/MoeB/HesA"/>
</dbReference>
<dbReference type="Pfam" id="PF14461">
    <property type="entry name" value="Prok-E2_B"/>
    <property type="match status" value="1"/>
</dbReference>
<dbReference type="GO" id="GO:0008641">
    <property type="term" value="F:ubiquitin-like modifier activating enzyme activity"/>
    <property type="evidence" value="ECO:0007669"/>
    <property type="project" value="InterPro"/>
</dbReference>
<dbReference type="RefSeq" id="WP_021227765.1">
    <property type="nucleotide sequence ID" value="NZ_ATDP01000106.1"/>
</dbReference>
<proteinExistence type="predicted"/>
<dbReference type="GO" id="GO:0061503">
    <property type="term" value="F:tRNA threonylcarbamoyladenosine dehydratase"/>
    <property type="evidence" value="ECO:0007669"/>
    <property type="project" value="TreeGrafter"/>
</dbReference>
<dbReference type="OrthoDB" id="891532at2"/>
<dbReference type="PANTHER" id="PTHR43267:SF1">
    <property type="entry name" value="TRNA THREONYLCARBAMOYLADENOSINE DEHYDRATASE"/>
    <property type="match status" value="1"/>
</dbReference>
<reference evidence="4 5" key="1">
    <citation type="journal article" date="2013" name="Genome Announc.">
        <title>Draft Genome Sequence of Sphingobium lactosutens Strain DS20T, Isolated from a Hexachlorocyclohexane Dumpsite.</title>
        <authorList>
            <person name="Kumar R."/>
            <person name="Dwivedi V."/>
            <person name="Negi V."/>
            <person name="Khurana J.P."/>
            <person name="Lal R."/>
        </authorList>
    </citation>
    <scope>NUCLEOTIDE SEQUENCE [LARGE SCALE GENOMIC DNA]</scope>
    <source>
        <strain evidence="4 5">DS20</strain>
    </source>
</reference>
<evidence type="ECO:0000259" key="2">
    <source>
        <dbReference type="Pfam" id="PF00899"/>
    </source>
</evidence>
<evidence type="ECO:0000256" key="1">
    <source>
        <dbReference type="SAM" id="MobiDB-lite"/>
    </source>
</evidence>
<feature type="domain" description="Prokaryotic E2 family B" evidence="3">
    <location>
        <begin position="11"/>
        <end position="132"/>
    </location>
</feature>
<dbReference type="EMBL" id="ATDP01000106">
    <property type="protein sequence ID" value="EQB11701.1"/>
    <property type="molecule type" value="Genomic_DNA"/>
</dbReference>
<dbReference type="PANTHER" id="PTHR43267">
    <property type="entry name" value="TRNA THREONYLCARBAMOYLADENOSINE DEHYDRATASE"/>
    <property type="match status" value="1"/>
</dbReference>
<gene>
    <name evidence="4" type="ORF">RLDS_21460</name>
</gene>
<name>T0H5U0_9SPHN</name>
<dbReference type="eggNOG" id="COG0476">
    <property type="taxonomic scope" value="Bacteria"/>
</dbReference>
<evidence type="ECO:0000259" key="3">
    <source>
        <dbReference type="Pfam" id="PF14461"/>
    </source>
</evidence>
<comment type="caution">
    <text evidence="4">The sequence shown here is derived from an EMBL/GenBank/DDBJ whole genome shotgun (WGS) entry which is preliminary data.</text>
</comment>
<dbReference type="InterPro" id="IPR035985">
    <property type="entry name" value="Ubiquitin-activating_enz"/>
</dbReference>
<dbReference type="InterPro" id="IPR000594">
    <property type="entry name" value="ThiF_NAD_FAD-bd"/>
</dbReference>
<dbReference type="Gene3D" id="3.40.50.720">
    <property type="entry name" value="NAD(P)-binding Rossmann-like Domain"/>
    <property type="match status" value="1"/>
</dbReference>